<dbReference type="PANTHER" id="PTHR37184:SF7">
    <property type="entry name" value="OS01G0509400 PROTEIN"/>
    <property type="match status" value="1"/>
</dbReference>
<protein>
    <submittedName>
        <fullName evidence="3">Uncharacterized protein</fullName>
    </submittedName>
</protein>
<feature type="compositionally biased region" description="Polar residues" evidence="1">
    <location>
        <begin position="206"/>
        <end position="215"/>
    </location>
</feature>
<dbReference type="AlphaFoldDB" id="A0A0E0JJE2"/>
<proteinExistence type="predicted"/>
<evidence type="ECO:0000313" key="4">
    <source>
        <dbReference type="Proteomes" id="UP000026962"/>
    </source>
</evidence>
<keyword evidence="2" id="KW-0732">Signal</keyword>
<dbReference type="PANTHER" id="PTHR37184">
    <property type="entry name" value="CLAVATA3/ESR (CLE)-RELATED PROTEIN 27"/>
    <property type="match status" value="1"/>
</dbReference>
<evidence type="ECO:0000313" key="3">
    <source>
        <dbReference type="EnsemblPlants" id="OPUNC01G17860.1"/>
    </source>
</evidence>
<name>A0A0E0JJE2_ORYPU</name>
<feature type="region of interest" description="Disordered" evidence="1">
    <location>
        <begin position="44"/>
        <end position="100"/>
    </location>
</feature>
<feature type="region of interest" description="Disordered" evidence="1">
    <location>
        <begin position="152"/>
        <end position="172"/>
    </location>
</feature>
<sequence length="224" mass="23323">MRPARRGWGVGALARPFLVLLLLLAAATTIGFGCRGAEAIRVIPDHGPAPGNARSSRGHGHRRSHGGARVVDAAMPVVGTRPVPARPPAADEESKRRIPSCPDPLHNRGVRSWQCSAELSADCCFAGGSCGSLDKALNAHVFRVAGKRRKRRAATRVMDGTGGDGQPDGPMGARHAVPPGPGGLRLPAKFRWTAGVSMCTAHGATRSDSPSSATTDHMRGAVSQ</sequence>
<dbReference type="Proteomes" id="UP000026962">
    <property type="component" value="Chromosome 1"/>
</dbReference>
<dbReference type="EnsemblPlants" id="OPUNC01G17860.1">
    <property type="protein sequence ID" value="OPUNC01G17860.1"/>
    <property type="gene ID" value="OPUNC01G17860"/>
</dbReference>
<dbReference type="HOGENOM" id="CLU_1236755_0_0_1"/>
<organism evidence="3">
    <name type="scientific">Oryza punctata</name>
    <name type="common">Red rice</name>
    <dbReference type="NCBI Taxonomy" id="4537"/>
    <lineage>
        <taxon>Eukaryota</taxon>
        <taxon>Viridiplantae</taxon>
        <taxon>Streptophyta</taxon>
        <taxon>Embryophyta</taxon>
        <taxon>Tracheophyta</taxon>
        <taxon>Spermatophyta</taxon>
        <taxon>Magnoliopsida</taxon>
        <taxon>Liliopsida</taxon>
        <taxon>Poales</taxon>
        <taxon>Poaceae</taxon>
        <taxon>BOP clade</taxon>
        <taxon>Oryzoideae</taxon>
        <taxon>Oryzeae</taxon>
        <taxon>Oryzinae</taxon>
        <taxon>Oryza</taxon>
    </lineage>
</organism>
<feature type="compositionally biased region" description="Basic residues" evidence="1">
    <location>
        <begin position="56"/>
        <end position="66"/>
    </location>
</feature>
<feature type="chain" id="PRO_5002364186" evidence="2">
    <location>
        <begin position="40"/>
        <end position="224"/>
    </location>
</feature>
<feature type="region of interest" description="Disordered" evidence="1">
    <location>
        <begin position="202"/>
        <end position="224"/>
    </location>
</feature>
<evidence type="ECO:0000256" key="2">
    <source>
        <dbReference type="SAM" id="SignalP"/>
    </source>
</evidence>
<dbReference type="eggNOG" id="ENOG502R7RG">
    <property type="taxonomic scope" value="Eukaryota"/>
</dbReference>
<evidence type="ECO:0000256" key="1">
    <source>
        <dbReference type="SAM" id="MobiDB-lite"/>
    </source>
</evidence>
<keyword evidence="4" id="KW-1185">Reference proteome</keyword>
<dbReference type="InterPro" id="IPR040274">
    <property type="entry name" value="CLE27/CLE43"/>
</dbReference>
<reference evidence="3" key="1">
    <citation type="submission" date="2015-04" db="UniProtKB">
        <authorList>
            <consortium name="EnsemblPlants"/>
        </authorList>
    </citation>
    <scope>IDENTIFICATION</scope>
</reference>
<reference evidence="3" key="2">
    <citation type="submission" date="2018-05" db="EMBL/GenBank/DDBJ databases">
        <title>OpunRS2 (Oryza punctata Reference Sequence Version 2).</title>
        <authorList>
            <person name="Zhang J."/>
            <person name="Kudrna D."/>
            <person name="Lee S."/>
            <person name="Talag J."/>
            <person name="Welchert J."/>
            <person name="Wing R.A."/>
        </authorList>
    </citation>
    <scope>NUCLEOTIDE SEQUENCE [LARGE SCALE GENOMIC DNA]</scope>
</reference>
<dbReference type="PROSITE" id="PS51257">
    <property type="entry name" value="PROKAR_LIPOPROTEIN"/>
    <property type="match status" value="1"/>
</dbReference>
<dbReference type="Gramene" id="OPUNC01G17860.1">
    <property type="protein sequence ID" value="OPUNC01G17860.1"/>
    <property type="gene ID" value="OPUNC01G17860"/>
</dbReference>
<accession>A0A0E0JJE2</accession>
<feature type="signal peptide" evidence="2">
    <location>
        <begin position="1"/>
        <end position="39"/>
    </location>
</feature>